<accession>A0A4R0HBL3</accession>
<feature type="region of interest" description="Disordered" evidence="1">
    <location>
        <begin position="414"/>
        <end position="441"/>
    </location>
</feature>
<dbReference type="Proteomes" id="UP000292346">
    <property type="component" value="Unassembled WGS sequence"/>
</dbReference>
<name>A0A4R0HBL3_9ACTN</name>
<organism evidence="2 3">
    <name type="scientific">Kribbella soli</name>
    <dbReference type="NCBI Taxonomy" id="1124743"/>
    <lineage>
        <taxon>Bacteria</taxon>
        <taxon>Bacillati</taxon>
        <taxon>Actinomycetota</taxon>
        <taxon>Actinomycetes</taxon>
        <taxon>Propionibacteriales</taxon>
        <taxon>Kribbellaceae</taxon>
        <taxon>Kribbella</taxon>
    </lineage>
</organism>
<feature type="region of interest" description="Disordered" evidence="1">
    <location>
        <begin position="254"/>
        <end position="274"/>
    </location>
</feature>
<sequence length="441" mass="49068">MPENSAHALERSARTARRVAAQLSISDLADITTLRDAYLVAYEFPAPLMVRVADDMLADLRDDVATRKVDRVVALGRDGHHLALAMEQLDGQFFRRHGSNLVLSRILVENALQDLERHQGLTFPELQTFRGAAPRVNPANTIGGLRMLTDYLHDEQVPVGRPGSRVALVDTSFKGSVQELLAAVYPETEFLGRYAFYGESPDDPHPGSKKGYEVHLSVAETQHGRALEVLPADESKTFAHRLALHSIEKLLNGPMTSPERIGAHGPEQSGQRHDPELLRGLSRVRLSPRLREPRVREGVKVVNLKAVADLARDVAVLRDAGSNYRGWLDDWAGRYRSEIRAWIRGGSTDPRLAEMLDSFVYRADNQQVEALQKTLDRAHVPERDREAIWAAYERCGSDGDKRVFVENVFNSMRTGGGGDGRGQREGSRGRVDGPRVDGRDL</sequence>
<evidence type="ECO:0000256" key="1">
    <source>
        <dbReference type="SAM" id="MobiDB-lite"/>
    </source>
</evidence>
<dbReference type="OrthoDB" id="4548733at2"/>
<feature type="compositionally biased region" description="Basic and acidic residues" evidence="1">
    <location>
        <begin position="421"/>
        <end position="441"/>
    </location>
</feature>
<keyword evidence="3" id="KW-1185">Reference proteome</keyword>
<evidence type="ECO:0000313" key="2">
    <source>
        <dbReference type="EMBL" id="TCC07573.1"/>
    </source>
</evidence>
<dbReference type="RefSeq" id="WP_131338213.1">
    <property type="nucleotide sequence ID" value="NZ_SJJZ01000002.1"/>
</dbReference>
<dbReference type="EMBL" id="SJJZ01000002">
    <property type="protein sequence ID" value="TCC07573.1"/>
    <property type="molecule type" value="Genomic_DNA"/>
</dbReference>
<evidence type="ECO:0000313" key="3">
    <source>
        <dbReference type="Proteomes" id="UP000292346"/>
    </source>
</evidence>
<comment type="caution">
    <text evidence="2">The sequence shown here is derived from an EMBL/GenBank/DDBJ whole genome shotgun (WGS) entry which is preliminary data.</text>
</comment>
<dbReference type="AlphaFoldDB" id="A0A4R0HBL3"/>
<gene>
    <name evidence="2" type="ORF">E0H45_16505</name>
</gene>
<protein>
    <submittedName>
        <fullName evidence="2">ABC transporter permease</fullName>
    </submittedName>
</protein>
<reference evidence="2 3" key="1">
    <citation type="submission" date="2019-02" db="EMBL/GenBank/DDBJ databases">
        <title>Kribbella capetownensis sp. nov. and Kribbella speibonae sp. nov., isolated from soil.</title>
        <authorList>
            <person name="Curtis S.M."/>
            <person name="Norton I."/>
            <person name="Everest G.J."/>
            <person name="Meyers P.R."/>
        </authorList>
    </citation>
    <scope>NUCLEOTIDE SEQUENCE [LARGE SCALE GENOMIC DNA]</scope>
    <source>
        <strain evidence="2 3">KCTC 29219</strain>
    </source>
</reference>
<proteinExistence type="predicted"/>